<comment type="caution">
    <text evidence="1">The sequence shown here is derived from an EMBL/GenBank/DDBJ whole genome shotgun (WGS) entry which is preliminary data.</text>
</comment>
<dbReference type="EMBL" id="AMZH03008121">
    <property type="protein sequence ID" value="RRT59664.1"/>
    <property type="molecule type" value="Genomic_DNA"/>
</dbReference>
<proteinExistence type="predicted"/>
<accession>A0A426Z6Q2</accession>
<protein>
    <submittedName>
        <fullName evidence="1">Uncharacterized protein</fullName>
    </submittedName>
</protein>
<evidence type="ECO:0000313" key="1">
    <source>
        <dbReference type="EMBL" id="RRT59664.1"/>
    </source>
</evidence>
<sequence length="177" mass="19958">MHPINAARASYLRADLTWHVDRGKVKRTVPIVYALETPDRPHPDTSLHDDMGELVHTEGTEPCLLLDHPFRAMEDFYTDSVISVGEAIGNVPKDVQAMEDFYTDSVITSSRGIHRTPSTSKAINTKWTIGILASQKPLLQNNEALRICCNLHGSSIWKYTDEHRKNSCEIQNKIADF</sequence>
<organism evidence="1 2">
    <name type="scientific">Ensete ventricosum</name>
    <name type="common">Abyssinian banana</name>
    <name type="synonym">Musa ensete</name>
    <dbReference type="NCBI Taxonomy" id="4639"/>
    <lineage>
        <taxon>Eukaryota</taxon>
        <taxon>Viridiplantae</taxon>
        <taxon>Streptophyta</taxon>
        <taxon>Embryophyta</taxon>
        <taxon>Tracheophyta</taxon>
        <taxon>Spermatophyta</taxon>
        <taxon>Magnoliopsida</taxon>
        <taxon>Liliopsida</taxon>
        <taxon>Zingiberales</taxon>
        <taxon>Musaceae</taxon>
        <taxon>Ensete</taxon>
    </lineage>
</organism>
<dbReference type="Proteomes" id="UP000287651">
    <property type="component" value="Unassembled WGS sequence"/>
</dbReference>
<dbReference type="AlphaFoldDB" id="A0A426Z6Q2"/>
<gene>
    <name evidence="1" type="ORF">B296_00028675</name>
</gene>
<name>A0A426Z6Q2_ENSVE</name>
<evidence type="ECO:0000313" key="2">
    <source>
        <dbReference type="Proteomes" id="UP000287651"/>
    </source>
</evidence>
<reference evidence="1 2" key="1">
    <citation type="journal article" date="2014" name="Agronomy (Basel)">
        <title>A Draft Genome Sequence for Ensete ventricosum, the Drought-Tolerant Tree Against Hunger.</title>
        <authorList>
            <person name="Harrison J."/>
            <person name="Moore K.A."/>
            <person name="Paszkiewicz K."/>
            <person name="Jones T."/>
            <person name="Grant M."/>
            <person name="Ambacheew D."/>
            <person name="Muzemil S."/>
            <person name="Studholme D.J."/>
        </authorList>
    </citation>
    <scope>NUCLEOTIDE SEQUENCE [LARGE SCALE GENOMIC DNA]</scope>
</reference>